<dbReference type="eggNOG" id="KOG0281">
    <property type="taxonomic scope" value="Eukaryota"/>
</dbReference>
<dbReference type="Gene3D" id="1.20.1280.50">
    <property type="match status" value="1"/>
</dbReference>
<protein>
    <recommendedName>
        <fullName evidence="3">F-box domain-containing protein</fullName>
    </recommendedName>
</protein>
<evidence type="ECO:0000313" key="5">
    <source>
        <dbReference type="Proteomes" id="UP000009022"/>
    </source>
</evidence>
<dbReference type="SUPFAM" id="SSF50998">
    <property type="entry name" value="Quinoprotein alcohol dehydrogenase-like"/>
    <property type="match status" value="1"/>
</dbReference>
<dbReference type="OMA" id="LVFQECR"/>
<name>B3RYG7_TRIAD</name>
<feature type="compositionally biased region" description="Basic and acidic residues" evidence="2">
    <location>
        <begin position="75"/>
        <end position="88"/>
    </location>
</feature>
<dbReference type="PROSITE" id="PS50181">
    <property type="entry name" value="FBOX"/>
    <property type="match status" value="1"/>
</dbReference>
<dbReference type="GO" id="GO:0019005">
    <property type="term" value="C:SCF ubiquitin ligase complex"/>
    <property type="evidence" value="ECO:0000318"/>
    <property type="project" value="GO_Central"/>
</dbReference>
<dbReference type="CTD" id="6754139"/>
<dbReference type="PANTHER" id="PTHR19855">
    <property type="entry name" value="WD40 REPEAT PROTEIN 12, 37"/>
    <property type="match status" value="1"/>
</dbReference>
<dbReference type="RefSeq" id="XP_002112485.1">
    <property type="nucleotide sequence ID" value="XM_002112449.1"/>
</dbReference>
<dbReference type="AlphaFoldDB" id="B3RYG7"/>
<dbReference type="InterPro" id="IPR001810">
    <property type="entry name" value="F-box_dom"/>
</dbReference>
<feature type="compositionally biased region" description="Low complexity" evidence="2">
    <location>
        <begin position="64"/>
        <end position="74"/>
    </location>
</feature>
<proteinExistence type="predicted"/>
<evidence type="ECO:0000256" key="2">
    <source>
        <dbReference type="SAM" id="MobiDB-lite"/>
    </source>
</evidence>
<dbReference type="PANTHER" id="PTHR19855:SF16">
    <property type="entry name" value="F-BOX AND WD REPEAT DOMAIN CONTAINING 8"/>
    <property type="match status" value="1"/>
</dbReference>
<gene>
    <name evidence="4" type="ORF">TRIADDRAFT_56552</name>
</gene>
<accession>B3RYG7</accession>
<dbReference type="InterPro" id="IPR011047">
    <property type="entry name" value="Quinoprotein_ADH-like_sf"/>
</dbReference>
<keyword evidence="1" id="KW-0853">WD repeat</keyword>
<dbReference type="CDD" id="cd22134">
    <property type="entry name" value="F-box_FBXW8"/>
    <property type="match status" value="1"/>
</dbReference>
<keyword evidence="5" id="KW-1185">Reference proteome</keyword>
<dbReference type="GO" id="GO:0000209">
    <property type="term" value="P:protein polyubiquitination"/>
    <property type="evidence" value="ECO:0000318"/>
    <property type="project" value="GO_Central"/>
</dbReference>
<dbReference type="Pfam" id="PF00400">
    <property type="entry name" value="WD40"/>
    <property type="match status" value="2"/>
</dbReference>
<dbReference type="HOGENOM" id="CLU_024087_1_0_1"/>
<feature type="region of interest" description="Disordered" evidence="2">
    <location>
        <begin position="64"/>
        <end position="88"/>
    </location>
</feature>
<dbReference type="Proteomes" id="UP000009022">
    <property type="component" value="Unassembled WGS sequence"/>
</dbReference>
<dbReference type="KEGG" id="tad:TRIADDRAFT_56552"/>
<dbReference type="InterPro" id="IPR015943">
    <property type="entry name" value="WD40/YVTN_repeat-like_dom_sf"/>
</dbReference>
<dbReference type="SUPFAM" id="SSF81383">
    <property type="entry name" value="F-box domain"/>
    <property type="match status" value="1"/>
</dbReference>
<dbReference type="InParanoid" id="B3RYG7"/>
<dbReference type="OrthoDB" id="190105at2759"/>
<dbReference type="Pfam" id="PF12937">
    <property type="entry name" value="F-box-like"/>
    <property type="match status" value="1"/>
</dbReference>
<dbReference type="SMART" id="SM00320">
    <property type="entry name" value="WD40"/>
    <property type="match status" value="4"/>
</dbReference>
<dbReference type="GO" id="GO:1990756">
    <property type="term" value="F:ubiquitin-like ligase-substrate adaptor activity"/>
    <property type="evidence" value="ECO:0000318"/>
    <property type="project" value="GO_Central"/>
</dbReference>
<dbReference type="GeneID" id="6754139"/>
<dbReference type="FunCoup" id="B3RYG7">
    <property type="interactions" value="1147"/>
</dbReference>
<feature type="repeat" description="WD" evidence="1">
    <location>
        <begin position="454"/>
        <end position="496"/>
    </location>
</feature>
<dbReference type="Gene3D" id="2.130.10.10">
    <property type="entry name" value="YVTN repeat-like/Quinoprotein amine dehydrogenase"/>
    <property type="match status" value="2"/>
</dbReference>
<dbReference type="InterPro" id="IPR001680">
    <property type="entry name" value="WD40_rpt"/>
</dbReference>
<dbReference type="PROSITE" id="PS50082">
    <property type="entry name" value="WD_REPEATS_2"/>
    <property type="match status" value="1"/>
</dbReference>
<dbReference type="SMART" id="SM00256">
    <property type="entry name" value="FBOX"/>
    <property type="match status" value="1"/>
</dbReference>
<organism evidence="4 5">
    <name type="scientific">Trichoplax adhaerens</name>
    <name type="common">Trichoplax reptans</name>
    <dbReference type="NCBI Taxonomy" id="10228"/>
    <lineage>
        <taxon>Eukaryota</taxon>
        <taxon>Metazoa</taxon>
        <taxon>Placozoa</taxon>
        <taxon>Uniplacotomia</taxon>
        <taxon>Trichoplacea</taxon>
        <taxon>Trichoplacidae</taxon>
        <taxon>Trichoplax</taxon>
    </lineage>
</organism>
<dbReference type="PhylomeDB" id="B3RYG7"/>
<evidence type="ECO:0000256" key="1">
    <source>
        <dbReference type="PROSITE-ProRule" id="PRU00221"/>
    </source>
</evidence>
<feature type="domain" description="F-box" evidence="3">
    <location>
        <begin position="116"/>
        <end position="162"/>
    </location>
</feature>
<evidence type="ECO:0000313" key="4">
    <source>
        <dbReference type="EMBL" id="EDV24595.1"/>
    </source>
</evidence>
<reference evidence="4 5" key="1">
    <citation type="journal article" date="2008" name="Nature">
        <title>The Trichoplax genome and the nature of placozoans.</title>
        <authorList>
            <person name="Srivastava M."/>
            <person name="Begovic E."/>
            <person name="Chapman J."/>
            <person name="Putnam N.H."/>
            <person name="Hellsten U."/>
            <person name="Kawashima T."/>
            <person name="Kuo A."/>
            <person name="Mitros T."/>
            <person name="Salamov A."/>
            <person name="Carpenter M.L."/>
            <person name="Signorovitch A.Y."/>
            <person name="Moreno M.A."/>
            <person name="Kamm K."/>
            <person name="Grimwood J."/>
            <person name="Schmutz J."/>
            <person name="Shapiro H."/>
            <person name="Grigoriev I.V."/>
            <person name="Buss L.W."/>
            <person name="Schierwater B."/>
            <person name="Dellaporta S.L."/>
            <person name="Rokhsar D.S."/>
        </authorList>
    </citation>
    <scope>NUCLEOTIDE SEQUENCE [LARGE SCALE GENOMIC DNA]</scope>
    <source>
        <strain evidence="4 5">Grell-BS-1999</strain>
    </source>
</reference>
<dbReference type="STRING" id="10228.B3RYG7"/>
<dbReference type="EMBL" id="DS985245">
    <property type="protein sequence ID" value="EDV24595.1"/>
    <property type="molecule type" value="Genomic_DNA"/>
</dbReference>
<dbReference type="InterPro" id="IPR036047">
    <property type="entry name" value="F-box-like_dom_sf"/>
</dbReference>
<evidence type="ECO:0000259" key="3">
    <source>
        <dbReference type="PROSITE" id="PS50181"/>
    </source>
</evidence>
<sequence length="626" mass="70453">MADELERFRKDWLHEIDQGVEKNSKNLKELGSTTSEVGSAKFSQSLQDIVGTVLPYRRYEQLIHQSSSSHQQDLSSKDQLGKRKGKTDEVIGRRKLPKHDFVSALIADLDEVYALPFFDLELPKELCYQIFIYLSYQDLCHCSQVSKSWRSLADDDALWHNLCIKFGFTDQDNTSESTEDPLEGQLLEIDYAKEYYFSTKTQETLEDGVNLQERICKVQEFENTLGGVLCSVALSDNHLLAGYGLGEVKLYNIHDAEFVRTFNPIHPTFDYDEDGIIDKRSPVNCAAISGNLIATGLRYGSVDIWHIDYGPTPIHHYKLEDSVSNIAIETERDLVVASSSNNSVRADISDMNGQWQLATSFDLSHNITNLKISGNKDGLPIVVASCKDAIVIHGFDSADSSITLEKLYGAKITSLDVADDFLACGISQLGFEIPSEAHKLKIFSLHTGKITSVLKGHFGDITCINVSEYKSNSIITGSSDCKVRIYDLRSEKPVNTFRGSRSKINTVQSDDVKAVSGCENGKVSVWDRRMSALLWETSFSFPIKYCHFNTSCLVFANIPEEECQAESPIDDIVWNRRNRGRLRLLDFSSDEYQPEEIGLPSICSSKYDEPIGYNYNIHLMTPYDQI</sequence>